<proteinExistence type="predicted"/>
<name>A0A7G9WGZ5_9FIRM</name>
<evidence type="ECO:0000313" key="3">
    <source>
        <dbReference type="Proteomes" id="UP000516046"/>
    </source>
</evidence>
<feature type="transmembrane region" description="Helical" evidence="1">
    <location>
        <begin position="40"/>
        <end position="60"/>
    </location>
</feature>
<keyword evidence="1" id="KW-0472">Membrane</keyword>
<keyword evidence="1" id="KW-1133">Transmembrane helix</keyword>
<sequence>MARERYLVHQGEETIHSEKLEHTPQTPKEKRQNFWYYHKWHILIGVVAAILLGFIIYDFASKVEPDYQIGLITEYDVPENVVQDMENKLQLGAKDRNGDGKVVVQISNYALGGENSNAQITAASVTRLMGDFTTYSDMMFICDSKGYDYIQQQEGWDSSNVKMPMPSVMKYDGYSFTVNMRVLDKESDKKYTEHKKYWDASKEIYENAMSAKTASKAS</sequence>
<organism evidence="2 3">
    <name type="scientific">Caproicibacterium amylolyticum</name>
    <dbReference type="NCBI Taxonomy" id="2766537"/>
    <lineage>
        <taxon>Bacteria</taxon>
        <taxon>Bacillati</taxon>
        <taxon>Bacillota</taxon>
        <taxon>Clostridia</taxon>
        <taxon>Eubacteriales</taxon>
        <taxon>Oscillospiraceae</taxon>
        <taxon>Caproicibacterium</taxon>
    </lineage>
</organism>
<dbReference type="EMBL" id="CP060696">
    <property type="protein sequence ID" value="QNO17957.1"/>
    <property type="molecule type" value="Genomic_DNA"/>
</dbReference>
<protein>
    <submittedName>
        <fullName evidence="2">Uncharacterized protein</fullName>
    </submittedName>
</protein>
<accession>A0A7G9WGZ5</accession>
<evidence type="ECO:0000313" key="2">
    <source>
        <dbReference type="EMBL" id="QNO17957.1"/>
    </source>
</evidence>
<reference evidence="2 3" key="1">
    <citation type="submission" date="2020-08" db="EMBL/GenBank/DDBJ databases">
        <authorList>
            <person name="Ren C."/>
            <person name="Gu Y."/>
            <person name="Xu Y."/>
        </authorList>
    </citation>
    <scope>NUCLEOTIDE SEQUENCE [LARGE SCALE GENOMIC DNA]</scope>
    <source>
        <strain evidence="2 3">LBM18003</strain>
    </source>
</reference>
<dbReference type="Proteomes" id="UP000516046">
    <property type="component" value="Chromosome"/>
</dbReference>
<dbReference type="RefSeq" id="WP_212507022.1">
    <property type="nucleotide sequence ID" value="NZ_CP060696.1"/>
</dbReference>
<keyword evidence="3" id="KW-1185">Reference proteome</keyword>
<dbReference type="KEGG" id="caml:H6X83_13765"/>
<dbReference type="AlphaFoldDB" id="A0A7G9WGZ5"/>
<evidence type="ECO:0000256" key="1">
    <source>
        <dbReference type="SAM" id="Phobius"/>
    </source>
</evidence>
<gene>
    <name evidence="2" type="ORF">H6X83_13765</name>
</gene>
<keyword evidence="1" id="KW-0812">Transmembrane</keyword>